<organism evidence="3 4">
    <name type="scientific">Leeuwenhoekiella aestuarii</name>
    <dbReference type="NCBI Taxonomy" id="2249426"/>
    <lineage>
        <taxon>Bacteria</taxon>
        <taxon>Pseudomonadati</taxon>
        <taxon>Bacteroidota</taxon>
        <taxon>Flavobacteriia</taxon>
        <taxon>Flavobacteriales</taxon>
        <taxon>Flavobacteriaceae</taxon>
        <taxon>Leeuwenhoekiella</taxon>
    </lineage>
</organism>
<protein>
    <submittedName>
        <fullName evidence="3">Glycosyltransferase involved in cell wall biosynthesis</fullName>
    </submittedName>
</protein>
<evidence type="ECO:0000313" key="4">
    <source>
        <dbReference type="Proteomes" id="UP000289821"/>
    </source>
</evidence>
<dbReference type="RefSeq" id="WP_128760489.1">
    <property type="nucleotide sequence ID" value="NZ_QOVI01000002.1"/>
</dbReference>
<evidence type="ECO:0000313" key="3">
    <source>
        <dbReference type="EMBL" id="RXG16830.1"/>
    </source>
</evidence>
<dbReference type="EMBL" id="QOVI01000002">
    <property type="protein sequence ID" value="RXG16830.1"/>
    <property type="molecule type" value="Genomic_DNA"/>
</dbReference>
<name>A0A4Q0NXF2_9FLAO</name>
<evidence type="ECO:0000259" key="2">
    <source>
        <dbReference type="Pfam" id="PF00534"/>
    </source>
</evidence>
<dbReference type="GO" id="GO:0009103">
    <property type="term" value="P:lipopolysaccharide biosynthetic process"/>
    <property type="evidence" value="ECO:0007669"/>
    <property type="project" value="TreeGrafter"/>
</dbReference>
<dbReference type="Proteomes" id="UP000289821">
    <property type="component" value="Unassembled WGS sequence"/>
</dbReference>
<comment type="caution">
    <text evidence="3">The sequence shown here is derived from an EMBL/GenBank/DDBJ whole genome shotgun (WGS) entry which is preliminary data.</text>
</comment>
<dbReference type="Gene3D" id="3.40.50.2000">
    <property type="entry name" value="Glycogen Phosphorylase B"/>
    <property type="match status" value="2"/>
</dbReference>
<keyword evidence="4" id="KW-1185">Reference proteome</keyword>
<sequence>MKQIFLESHNIKNQFSGLGQFNYHLIKGLYECAADDLKFVVHSNINGKLKNDFGDYFKYLHYYSFTRYKALRLPFKYDLWHSLNQNTKIEPRFNMPYVMTVHDVHFAEGPDNDDKNKRIKRFQEKLNRADALVYISKFAQTATESIFDTSNHEEYVIYNGNPMIDTSIPVNFEPNLNPNKPYLFTIGEFTERKNFHSLIEMLQFLPDFELIIAGNSNRPYLEKIKQITTAHKLENRVHIPGKISETEKKYHLKNCAAFVFPSLKEGFGIPIIEALRYGTPVITSNNTSLPEVGDKYATYWEHYAPQYMAKKLLEGISRFNEDEQLKQDAITHAKSFNWNNTAKAYLKVYRSVLNK</sequence>
<dbReference type="GO" id="GO:0016757">
    <property type="term" value="F:glycosyltransferase activity"/>
    <property type="evidence" value="ECO:0007669"/>
    <property type="project" value="InterPro"/>
</dbReference>
<proteinExistence type="predicted"/>
<accession>A0A4Q0NXF2</accession>
<dbReference type="AlphaFoldDB" id="A0A4Q0NXF2"/>
<dbReference type="CDD" id="cd03809">
    <property type="entry name" value="GT4_MtfB-like"/>
    <property type="match status" value="1"/>
</dbReference>
<dbReference type="Pfam" id="PF00534">
    <property type="entry name" value="Glycos_transf_1"/>
    <property type="match status" value="1"/>
</dbReference>
<dbReference type="InterPro" id="IPR001296">
    <property type="entry name" value="Glyco_trans_1"/>
</dbReference>
<evidence type="ECO:0000256" key="1">
    <source>
        <dbReference type="ARBA" id="ARBA00022679"/>
    </source>
</evidence>
<dbReference type="SUPFAM" id="SSF53756">
    <property type="entry name" value="UDP-Glycosyltransferase/glycogen phosphorylase"/>
    <property type="match status" value="1"/>
</dbReference>
<dbReference type="PANTHER" id="PTHR46401">
    <property type="entry name" value="GLYCOSYLTRANSFERASE WBBK-RELATED"/>
    <property type="match status" value="1"/>
</dbReference>
<keyword evidence="1 3" id="KW-0808">Transferase</keyword>
<gene>
    <name evidence="3" type="ORF">DSM04_102412</name>
</gene>
<feature type="domain" description="Glycosyl transferase family 1" evidence="2">
    <location>
        <begin position="173"/>
        <end position="334"/>
    </location>
</feature>
<dbReference type="PANTHER" id="PTHR46401:SF2">
    <property type="entry name" value="GLYCOSYLTRANSFERASE WBBK-RELATED"/>
    <property type="match status" value="1"/>
</dbReference>
<reference evidence="3 4" key="1">
    <citation type="submission" date="2018-07" db="EMBL/GenBank/DDBJ databases">
        <title>Leeuwenhoekiella genomics.</title>
        <authorList>
            <person name="Tahon G."/>
            <person name="Willems A."/>
        </authorList>
    </citation>
    <scope>NUCLEOTIDE SEQUENCE [LARGE SCALE GENOMIC DNA]</scope>
    <source>
        <strain evidence="3 4">R-50232</strain>
    </source>
</reference>